<reference evidence="1 2" key="1">
    <citation type="submission" date="2019-02" db="EMBL/GenBank/DDBJ databases">
        <title>Draft Genome Sequences of Six Type Strains of the Genus Massilia.</title>
        <authorList>
            <person name="Miess H."/>
            <person name="Frediansyhah A."/>
            <person name="Gross H."/>
        </authorList>
    </citation>
    <scope>NUCLEOTIDE SEQUENCE [LARGE SCALE GENOMIC DNA]</scope>
    <source>
        <strain evidence="1 2">DSM 17473</strain>
    </source>
</reference>
<proteinExistence type="predicted"/>
<protein>
    <submittedName>
        <fullName evidence="1">Uncharacterized protein</fullName>
    </submittedName>
</protein>
<dbReference type="Proteomes" id="UP000290637">
    <property type="component" value="Chromosome"/>
</dbReference>
<gene>
    <name evidence="1" type="ORF">EWM63_29965</name>
</gene>
<keyword evidence="2" id="KW-1185">Reference proteome</keyword>
<sequence>MQELLGPARLRREGVDRLVLGLGLHEAGKLHDAAAEVRLAQAGRMPADQQHVPVPYRQPLQHVAAQHGAGIDAGQGCLHQLHRVHPWREQQRVGQRGKQHFVVAPALGAAPLHDSGTVRRVAVVLYQAPLAQRAPCAPAHMGQQQAGVILFDQVGQQVAGPVAVRIQVGQELVQPGPRGGKDARADQRVALQLPGMQLVAGEIEKLFRQHVRS</sequence>
<evidence type="ECO:0000313" key="1">
    <source>
        <dbReference type="EMBL" id="QBE66674.1"/>
    </source>
</evidence>
<evidence type="ECO:0000313" key="2">
    <source>
        <dbReference type="Proteomes" id="UP000290637"/>
    </source>
</evidence>
<dbReference type="RefSeq" id="WP_130189781.1">
    <property type="nucleotide sequence ID" value="NZ_CP035913.1"/>
</dbReference>
<dbReference type="AlphaFoldDB" id="A0A4P6L5E2"/>
<dbReference type="KEGG" id="plue:EWM63_29965"/>
<dbReference type="EMBL" id="CP035913">
    <property type="protein sequence ID" value="QBE66674.1"/>
    <property type="molecule type" value="Genomic_DNA"/>
</dbReference>
<accession>A0A4P6L5E2</accession>
<name>A0A4P6L5E2_9BURK</name>
<organism evidence="1 2">
    <name type="scientific">Pseudoduganella lutea</name>
    <dbReference type="NCBI Taxonomy" id="321985"/>
    <lineage>
        <taxon>Bacteria</taxon>
        <taxon>Pseudomonadati</taxon>
        <taxon>Pseudomonadota</taxon>
        <taxon>Betaproteobacteria</taxon>
        <taxon>Burkholderiales</taxon>
        <taxon>Oxalobacteraceae</taxon>
        <taxon>Telluria group</taxon>
        <taxon>Pseudoduganella</taxon>
    </lineage>
</organism>